<dbReference type="InterPro" id="IPR036378">
    <property type="entry name" value="FAS1_dom_sf"/>
</dbReference>
<comment type="caution">
    <text evidence="3">The sequence shown here is derived from an EMBL/GenBank/DDBJ whole genome shotgun (WGS) entry which is preliminary data.</text>
</comment>
<gene>
    <name evidence="3" type="ORF">HD595_005632</name>
</gene>
<dbReference type="SUPFAM" id="SSF82153">
    <property type="entry name" value="FAS1 domain"/>
    <property type="match status" value="1"/>
</dbReference>
<name>A0ABT1K6H1_9ACTN</name>
<keyword evidence="4" id="KW-1185">Reference proteome</keyword>
<feature type="signal peptide" evidence="1">
    <location>
        <begin position="1"/>
        <end position="24"/>
    </location>
</feature>
<evidence type="ECO:0000259" key="2">
    <source>
        <dbReference type="PROSITE" id="PS50213"/>
    </source>
</evidence>
<evidence type="ECO:0000313" key="4">
    <source>
        <dbReference type="Proteomes" id="UP001320766"/>
    </source>
</evidence>
<dbReference type="InterPro" id="IPR050904">
    <property type="entry name" value="Adhesion/Biosynth-related"/>
</dbReference>
<dbReference type="InterPro" id="IPR000782">
    <property type="entry name" value="FAS1_domain"/>
</dbReference>
<dbReference type="PANTHER" id="PTHR10900:SF77">
    <property type="entry name" value="FI19380P1"/>
    <property type="match status" value="1"/>
</dbReference>
<keyword evidence="1" id="KW-0732">Signal</keyword>
<protein>
    <submittedName>
        <fullName evidence="3">Surface protein with fasciclin (FAS1) repeats</fullName>
    </submittedName>
</protein>
<reference evidence="3 4" key="1">
    <citation type="submission" date="2022-06" db="EMBL/GenBank/DDBJ databases">
        <title>Sequencing the genomes of 1000 actinobacteria strains.</title>
        <authorList>
            <person name="Klenk H.-P."/>
        </authorList>
    </citation>
    <scope>NUCLEOTIDE SEQUENCE [LARGE SCALE GENOMIC DNA]</scope>
    <source>
        <strain evidence="3 4">DSM 44170</strain>
    </source>
</reference>
<proteinExistence type="predicted"/>
<sequence>MKRFLLAAALGLSATLAGAPGASASSPGAPIGPGCPAAGESDVAAITGTPVVTAASQVPELSTLVSAIKQAGLTDKLNSTSDVTVFAPTDQAFAAVPKDTLNKVLADRQALTKILTYHVVEGRQTPDDLSDARLTTLEGGTVHVKGAGEDYTVNQAKVLCGNVPTLNASVYVIDKVLMPE</sequence>
<dbReference type="Pfam" id="PF02469">
    <property type="entry name" value="Fasciclin"/>
    <property type="match status" value="1"/>
</dbReference>
<dbReference type="SMART" id="SM00554">
    <property type="entry name" value="FAS1"/>
    <property type="match status" value="1"/>
</dbReference>
<feature type="domain" description="FAS1" evidence="2">
    <location>
        <begin position="48"/>
        <end position="177"/>
    </location>
</feature>
<dbReference type="PANTHER" id="PTHR10900">
    <property type="entry name" value="PERIOSTIN-RELATED"/>
    <property type="match status" value="1"/>
</dbReference>
<dbReference type="Gene3D" id="2.30.180.10">
    <property type="entry name" value="FAS1 domain"/>
    <property type="match status" value="1"/>
</dbReference>
<evidence type="ECO:0000313" key="3">
    <source>
        <dbReference type="EMBL" id="MCP2349510.1"/>
    </source>
</evidence>
<dbReference type="RefSeq" id="WP_253774121.1">
    <property type="nucleotide sequence ID" value="NZ_BAAAVE010000021.1"/>
</dbReference>
<evidence type="ECO:0000256" key="1">
    <source>
        <dbReference type="SAM" id="SignalP"/>
    </source>
</evidence>
<dbReference type="PROSITE" id="PS50213">
    <property type="entry name" value="FAS1"/>
    <property type="match status" value="1"/>
</dbReference>
<dbReference type="Proteomes" id="UP001320766">
    <property type="component" value="Unassembled WGS sequence"/>
</dbReference>
<dbReference type="EMBL" id="JAMZEC010000001">
    <property type="protein sequence ID" value="MCP2349510.1"/>
    <property type="molecule type" value="Genomic_DNA"/>
</dbReference>
<organism evidence="3 4">
    <name type="scientific">Nonomuraea roseoviolacea subsp. carminata</name>
    <dbReference type="NCBI Taxonomy" id="160689"/>
    <lineage>
        <taxon>Bacteria</taxon>
        <taxon>Bacillati</taxon>
        <taxon>Actinomycetota</taxon>
        <taxon>Actinomycetes</taxon>
        <taxon>Streptosporangiales</taxon>
        <taxon>Streptosporangiaceae</taxon>
        <taxon>Nonomuraea</taxon>
    </lineage>
</organism>
<feature type="chain" id="PRO_5045524014" evidence="1">
    <location>
        <begin position="25"/>
        <end position="180"/>
    </location>
</feature>
<accession>A0ABT1K6H1</accession>